<proteinExistence type="predicted"/>
<evidence type="ECO:0000256" key="3">
    <source>
        <dbReference type="ARBA" id="ARBA00023098"/>
    </source>
</evidence>
<dbReference type="AlphaFoldDB" id="A0A4R7T964"/>
<evidence type="ECO:0000256" key="4">
    <source>
        <dbReference type="SAM" id="SignalP"/>
    </source>
</evidence>
<dbReference type="Proteomes" id="UP000295151">
    <property type="component" value="Unassembled WGS sequence"/>
</dbReference>
<dbReference type="GO" id="GO:0016042">
    <property type="term" value="P:lipid catabolic process"/>
    <property type="evidence" value="ECO:0007669"/>
    <property type="project" value="UniProtKB-KW"/>
</dbReference>
<keyword evidence="3" id="KW-0443">Lipid metabolism</keyword>
<dbReference type="Gene3D" id="3.40.50.1820">
    <property type="entry name" value="alpha/beta hydrolase"/>
    <property type="match status" value="1"/>
</dbReference>
<dbReference type="RefSeq" id="WP_166678507.1">
    <property type="nucleotide sequence ID" value="NZ_SOCE01000001.1"/>
</dbReference>
<dbReference type="SUPFAM" id="SSF53474">
    <property type="entry name" value="alpha/beta-Hydrolases"/>
    <property type="match status" value="1"/>
</dbReference>
<protein>
    <submittedName>
        <fullName evidence="5">Platelet-activating factor acetylhydrolase isoform II</fullName>
    </submittedName>
</protein>
<keyword evidence="2" id="KW-0442">Lipid degradation</keyword>
<evidence type="ECO:0000256" key="1">
    <source>
        <dbReference type="ARBA" id="ARBA00022801"/>
    </source>
</evidence>
<keyword evidence="6" id="KW-1185">Reference proteome</keyword>
<dbReference type="InterPro" id="IPR029058">
    <property type="entry name" value="AB_hydrolase_fold"/>
</dbReference>
<evidence type="ECO:0000313" key="5">
    <source>
        <dbReference type="EMBL" id="TDU87727.1"/>
    </source>
</evidence>
<organism evidence="5 6">
    <name type="scientific">Kribbella voronezhensis</name>
    <dbReference type="NCBI Taxonomy" id="2512212"/>
    <lineage>
        <taxon>Bacteria</taxon>
        <taxon>Bacillati</taxon>
        <taxon>Actinomycetota</taxon>
        <taxon>Actinomycetes</taxon>
        <taxon>Propionibacteriales</taxon>
        <taxon>Kribbellaceae</taxon>
        <taxon>Kribbella</taxon>
    </lineage>
</organism>
<evidence type="ECO:0000256" key="2">
    <source>
        <dbReference type="ARBA" id="ARBA00022963"/>
    </source>
</evidence>
<feature type="chain" id="PRO_5020820464" evidence="4">
    <location>
        <begin position="28"/>
        <end position="374"/>
    </location>
</feature>
<evidence type="ECO:0000313" key="6">
    <source>
        <dbReference type="Proteomes" id="UP000295151"/>
    </source>
</evidence>
<dbReference type="EMBL" id="SOCE01000001">
    <property type="protein sequence ID" value="TDU87727.1"/>
    <property type="molecule type" value="Genomic_DNA"/>
</dbReference>
<keyword evidence="1 5" id="KW-0378">Hydrolase</keyword>
<gene>
    <name evidence="5" type="ORF">EV138_1254</name>
</gene>
<sequence length="374" mass="40150">MLRNHAVATIAAVGLAVATMLAMPAHGRTSGWHDTFSPSLPYLDGPHQVGARRKLLTDESRRDPWAPAEPRHVMVDVHYPATAGSMSLEHYYLSNAATELGVLQWAPDREKQFGLVPDEVNWLFRTHGHEWAPIADGRYPVVLLSAGPGRRRTDWRSLAEELAGQGYVVVSVDHSYDSAVVELFPTRRVVSPADATTNVSAAVADDNRARDLRYVATHLADVDADVARVADLSRIGFVGWVGLGTRASRILTAMPGVRAIAAIGAVPDGARGDSSTPLLVLAPRSTRIPSVPGAWRVVTMDGTTECGLTDDGIVLAEIAKAYPRTAAAVEREIGTVPAGNAVHRYVRAFLDLQLRGLSDGAFEARPPAGITVSR</sequence>
<keyword evidence="4" id="KW-0732">Signal</keyword>
<dbReference type="PANTHER" id="PTHR10272:SF0">
    <property type="entry name" value="PLATELET-ACTIVATING FACTOR ACETYLHYDROLASE"/>
    <property type="match status" value="1"/>
</dbReference>
<reference evidence="5 6" key="1">
    <citation type="submission" date="2019-03" db="EMBL/GenBank/DDBJ databases">
        <title>Genomic Encyclopedia of Type Strains, Phase III (KMG-III): the genomes of soil and plant-associated and newly described type strains.</title>
        <authorList>
            <person name="Whitman W."/>
        </authorList>
    </citation>
    <scope>NUCLEOTIDE SEQUENCE [LARGE SCALE GENOMIC DNA]</scope>
    <source>
        <strain evidence="5 6">VKM Ac-2575</strain>
    </source>
</reference>
<dbReference type="Pfam" id="PF03403">
    <property type="entry name" value="PAF-AH_p_II"/>
    <property type="match status" value="1"/>
</dbReference>
<name>A0A4R7T964_9ACTN</name>
<dbReference type="PANTHER" id="PTHR10272">
    <property type="entry name" value="PLATELET-ACTIVATING FACTOR ACETYLHYDROLASE"/>
    <property type="match status" value="1"/>
</dbReference>
<comment type="caution">
    <text evidence="5">The sequence shown here is derived from an EMBL/GenBank/DDBJ whole genome shotgun (WGS) entry which is preliminary data.</text>
</comment>
<accession>A0A4R7T964</accession>
<feature type="signal peptide" evidence="4">
    <location>
        <begin position="1"/>
        <end position="27"/>
    </location>
</feature>
<dbReference type="GO" id="GO:0003847">
    <property type="term" value="F:1-alkyl-2-acetylglycerophosphocholine esterase activity"/>
    <property type="evidence" value="ECO:0007669"/>
    <property type="project" value="TreeGrafter"/>
</dbReference>